<proteinExistence type="predicted"/>
<evidence type="ECO:0000256" key="1">
    <source>
        <dbReference type="SAM" id="MobiDB-lite"/>
    </source>
</evidence>
<gene>
    <name evidence="2" type="ORF">Cgig2_030484</name>
</gene>
<keyword evidence="3" id="KW-1185">Reference proteome</keyword>
<sequence>MGRHNQDGFDPLSIFESPDAFNSQEQGSSRLRVYSVMANQLKQGLMRFTSIVLGVLNGVGNAGMKSILDECEGWDMNLGCWSRQFGPKSHLGFAFWWKLGFRQAVADGVDAIRRFQPRGSGGWWWATGLGGGIECWWCAASVRVCRIGELRLSVNGRWWWWWWWRSGGGQAEVASLGWWSETPSFRGSKGLLSLYIGNLLLDILIDRSRQHPGRGPLFFPTGVFSLFPFFLKSLFRGWCLSPAVLAARLGCSLFSVSVDGLLAGILVTGISLESSLPLSSATENVD</sequence>
<evidence type="ECO:0000313" key="3">
    <source>
        <dbReference type="Proteomes" id="UP001153076"/>
    </source>
</evidence>
<dbReference type="AlphaFoldDB" id="A0A9Q1QLL7"/>
<feature type="region of interest" description="Disordered" evidence="1">
    <location>
        <begin position="1"/>
        <end position="22"/>
    </location>
</feature>
<protein>
    <submittedName>
        <fullName evidence="2">Uncharacterized protein</fullName>
    </submittedName>
</protein>
<organism evidence="2 3">
    <name type="scientific">Carnegiea gigantea</name>
    <dbReference type="NCBI Taxonomy" id="171969"/>
    <lineage>
        <taxon>Eukaryota</taxon>
        <taxon>Viridiplantae</taxon>
        <taxon>Streptophyta</taxon>
        <taxon>Embryophyta</taxon>
        <taxon>Tracheophyta</taxon>
        <taxon>Spermatophyta</taxon>
        <taxon>Magnoliopsida</taxon>
        <taxon>eudicotyledons</taxon>
        <taxon>Gunneridae</taxon>
        <taxon>Pentapetalae</taxon>
        <taxon>Caryophyllales</taxon>
        <taxon>Cactineae</taxon>
        <taxon>Cactaceae</taxon>
        <taxon>Cactoideae</taxon>
        <taxon>Echinocereeae</taxon>
        <taxon>Carnegiea</taxon>
    </lineage>
</organism>
<dbReference type="Proteomes" id="UP001153076">
    <property type="component" value="Unassembled WGS sequence"/>
</dbReference>
<evidence type="ECO:0000313" key="2">
    <source>
        <dbReference type="EMBL" id="KAJ8447253.1"/>
    </source>
</evidence>
<name>A0A9Q1QLL7_9CARY</name>
<reference evidence="2" key="1">
    <citation type="submission" date="2022-04" db="EMBL/GenBank/DDBJ databases">
        <title>Carnegiea gigantea Genome sequencing and assembly v2.</title>
        <authorList>
            <person name="Copetti D."/>
            <person name="Sanderson M.J."/>
            <person name="Burquez A."/>
            <person name="Wojciechowski M.F."/>
        </authorList>
    </citation>
    <scope>NUCLEOTIDE SEQUENCE</scope>
    <source>
        <strain evidence="2">SGP5-SGP5p</strain>
        <tissue evidence="2">Aerial part</tissue>
    </source>
</reference>
<accession>A0A9Q1QLL7</accession>
<dbReference type="EMBL" id="JAKOGI010000040">
    <property type="protein sequence ID" value="KAJ8447253.1"/>
    <property type="molecule type" value="Genomic_DNA"/>
</dbReference>
<comment type="caution">
    <text evidence="2">The sequence shown here is derived from an EMBL/GenBank/DDBJ whole genome shotgun (WGS) entry which is preliminary data.</text>
</comment>